<dbReference type="RefSeq" id="WP_114462799.1">
    <property type="nucleotide sequence ID" value="NZ_QPIW01000018.1"/>
</dbReference>
<comment type="subcellular location">
    <subcellularLocation>
        <location evidence="8">Cytoplasm</location>
    </subcellularLocation>
</comment>
<dbReference type="GO" id="GO:0061603">
    <property type="term" value="F:molybdenum cofactor guanylyltransferase activity"/>
    <property type="evidence" value="ECO:0007669"/>
    <property type="project" value="UniProtKB-EC"/>
</dbReference>
<dbReference type="PANTHER" id="PTHR19136">
    <property type="entry name" value="MOLYBDENUM COFACTOR GUANYLYLTRANSFERASE"/>
    <property type="match status" value="1"/>
</dbReference>
<dbReference type="GO" id="GO:0005525">
    <property type="term" value="F:GTP binding"/>
    <property type="evidence" value="ECO:0007669"/>
    <property type="project" value="UniProtKB-UniRule"/>
</dbReference>
<evidence type="ECO:0000256" key="2">
    <source>
        <dbReference type="ARBA" id="ARBA00022679"/>
    </source>
</evidence>
<keyword evidence="1 8" id="KW-0963">Cytoplasm</keyword>
<evidence type="ECO:0000256" key="8">
    <source>
        <dbReference type="HAMAP-Rule" id="MF_00316"/>
    </source>
</evidence>
<feature type="binding site" evidence="8">
    <location>
        <begin position="6"/>
        <end position="8"/>
    </location>
    <ligand>
        <name>GTP</name>
        <dbReference type="ChEBI" id="CHEBI:37565"/>
    </ligand>
</feature>
<dbReference type="SUPFAM" id="SSF53448">
    <property type="entry name" value="Nucleotide-diphospho-sugar transferases"/>
    <property type="match status" value="1"/>
</dbReference>
<reference evidence="10 11" key="1">
    <citation type="submission" date="2018-07" db="EMBL/GenBank/DDBJ databases">
        <title>Genome analysis of Runella aurantiaca.</title>
        <authorList>
            <person name="Yang X."/>
        </authorList>
    </citation>
    <scope>NUCLEOTIDE SEQUENCE [LARGE SCALE GENOMIC DNA]</scope>
    <source>
        <strain evidence="10 11">YX9</strain>
    </source>
</reference>
<dbReference type="PANTHER" id="PTHR19136:SF81">
    <property type="entry name" value="MOLYBDENUM COFACTOR GUANYLYLTRANSFERASE"/>
    <property type="match status" value="1"/>
</dbReference>
<keyword evidence="10" id="KW-0548">Nucleotidyltransferase</keyword>
<dbReference type="InterPro" id="IPR013482">
    <property type="entry name" value="Molybde_CF_guanTrfase"/>
</dbReference>
<dbReference type="AlphaFoldDB" id="A0A369IC70"/>
<dbReference type="OrthoDB" id="9788394at2"/>
<comment type="domain">
    <text evidence="8">The N-terminal domain determines nucleotide recognition and specific binding, while the C-terminal domain determines the specific binding to the target protein.</text>
</comment>
<dbReference type="InterPro" id="IPR029044">
    <property type="entry name" value="Nucleotide-diphossugar_trans"/>
</dbReference>
<keyword evidence="7 8" id="KW-0501">Molybdenum cofactor biosynthesis</keyword>
<gene>
    <name evidence="8" type="primary">mobA</name>
    <name evidence="10" type="ORF">DVG78_19920</name>
</gene>
<feature type="domain" description="MobA-like NTP transferase" evidence="9">
    <location>
        <begin position="3"/>
        <end position="142"/>
    </location>
</feature>
<evidence type="ECO:0000256" key="4">
    <source>
        <dbReference type="ARBA" id="ARBA00022741"/>
    </source>
</evidence>
<dbReference type="CDD" id="cd02503">
    <property type="entry name" value="MobA"/>
    <property type="match status" value="1"/>
</dbReference>
<keyword evidence="11" id="KW-1185">Reference proteome</keyword>
<dbReference type="HAMAP" id="MF_00316">
    <property type="entry name" value="MobA"/>
    <property type="match status" value="1"/>
</dbReference>
<evidence type="ECO:0000256" key="6">
    <source>
        <dbReference type="ARBA" id="ARBA00023134"/>
    </source>
</evidence>
<comment type="similarity">
    <text evidence="8">Belongs to the MobA family.</text>
</comment>
<feature type="binding site" evidence="8">
    <location>
        <position position="91"/>
    </location>
    <ligand>
        <name>GTP</name>
        <dbReference type="ChEBI" id="CHEBI:37565"/>
    </ligand>
</feature>
<name>A0A369IC70_9BACT</name>
<dbReference type="GO" id="GO:0005737">
    <property type="term" value="C:cytoplasm"/>
    <property type="evidence" value="ECO:0007669"/>
    <property type="project" value="UniProtKB-SubCell"/>
</dbReference>
<dbReference type="Proteomes" id="UP000253141">
    <property type="component" value="Unassembled WGS sequence"/>
</dbReference>
<organism evidence="10 11">
    <name type="scientific">Runella aurantiaca</name>
    <dbReference type="NCBI Taxonomy" id="2282308"/>
    <lineage>
        <taxon>Bacteria</taxon>
        <taxon>Pseudomonadati</taxon>
        <taxon>Bacteroidota</taxon>
        <taxon>Cytophagia</taxon>
        <taxon>Cytophagales</taxon>
        <taxon>Spirosomataceae</taxon>
        <taxon>Runella</taxon>
    </lineage>
</organism>
<dbReference type="EC" id="2.7.7.77" evidence="8"/>
<protein>
    <recommendedName>
        <fullName evidence="8">Probable molybdenum cofactor guanylyltransferase</fullName>
        <shortName evidence="8">MoCo guanylyltransferase</shortName>
        <ecNumber evidence="8">2.7.7.77</ecNumber>
    </recommendedName>
    <alternativeName>
        <fullName evidence="8">GTP:molybdopterin guanylyltransferase</fullName>
    </alternativeName>
    <alternativeName>
        <fullName evidence="8">Mo-MPT guanylyltransferase</fullName>
    </alternativeName>
    <alternativeName>
        <fullName evidence="8">Molybdopterin guanylyltransferase</fullName>
    </alternativeName>
    <alternativeName>
        <fullName evidence="8">Molybdopterin-guanine dinucleotide synthase</fullName>
        <shortName evidence="8">MGD synthase</shortName>
    </alternativeName>
</protein>
<evidence type="ECO:0000256" key="1">
    <source>
        <dbReference type="ARBA" id="ARBA00022490"/>
    </source>
</evidence>
<evidence type="ECO:0000256" key="5">
    <source>
        <dbReference type="ARBA" id="ARBA00022842"/>
    </source>
</evidence>
<dbReference type="GO" id="GO:0006777">
    <property type="term" value="P:Mo-molybdopterin cofactor biosynthetic process"/>
    <property type="evidence" value="ECO:0007669"/>
    <property type="project" value="UniProtKB-KW"/>
</dbReference>
<dbReference type="Pfam" id="PF12804">
    <property type="entry name" value="NTP_transf_3"/>
    <property type="match status" value="1"/>
</dbReference>
<comment type="caution">
    <text evidence="8">Lacks conserved residue(s) required for the propagation of feature annotation.</text>
</comment>
<keyword evidence="6 8" id="KW-0342">GTP-binding</keyword>
<dbReference type="InterPro" id="IPR025877">
    <property type="entry name" value="MobA-like_NTP_Trfase"/>
</dbReference>
<evidence type="ECO:0000313" key="10">
    <source>
        <dbReference type="EMBL" id="RDB04256.1"/>
    </source>
</evidence>
<evidence type="ECO:0000256" key="7">
    <source>
        <dbReference type="ARBA" id="ARBA00023150"/>
    </source>
</evidence>
<comment type="cofactor">
    <cofactor evidence="8">
        <name>Mg(2+)</name>
        <dbReference type="ChEBI" id="CHEBI:18420"/>
    </cofactor>
</comment>
<dbReference type="Gene3D" id="3.90.550.10">
    <property type="entry name" value="Spore Coat Polysaccharide Biosynthesis Protein SpsA, Chain A"/>
    <property type="match status" value="1"/>
</dbReference>
<keyword evidence="2 8" id="KW-0808">Transferase</keyword>
<feature type="binding site" evidence="8">
    <location>
        <position position="63"/>
    </location>
    <ligand>
        <name>GTP</name>
        <dbReference type="ChEBI" id="CHEBI:37565"/>
    </ligand>
</feature>
<proteinExistence type="inferred from homology"/>
<evidence type="ECO:0000259" key="9">
    <source>
        <dbReference type="Pfam" id="PF12804"/>
    </source>
</evidence>
<comment type="catalytic activity">
    <reaction evidence="8">
        <text>Mo-molybdopterin + GTP + H(+) = Mo-molybdopterin guanine dinucleotide + diphosphate</text>
        <dbReference type="Rhea" id="RHEA:34243"/>
        <dbReference type="ChEBI" id="CHEBI:15378"/>
        <dbReference type="ChEBI" id="CHEBI:33019"/>
        <dbReference type="ChEBI" id="CHEBI:37565"/>
        <dbReference type="ChEBI" id="CHEBI:71302"/>
        <dbReference type="ChEBI" id="CHEBI:71310"/>
        <dbReference type="EC" id="2.7.7.77"/>
    </reaction>
</comment>
<keyword evidence="3 8" id="KW-0479">Metal-binding</keyword>
<comment type="function">
    <text evidence="8">Transfers a GMP moiety from GTP to Mo-molybdopterin (Mo-MPT) cofactor (Moco or molybdenum cofactor) to form Mo-molybdopterin guanine dinucleotide (Mo-MGD) cofactor.</text>
</comment>
<accession>A0A369IC70</accession>
<keyword evidence="5 8" id="KW-0460">Magnesium</keyword>
<evidence type="ECO:0000313" key="11">
    <source>
        <dbReference type="Proteomes" id="UP000253141"/>
    </source>
</evidence>
<comment type="caution">
    <text evidence="10">The sequence shown here is derived from an EMBL/GenBank/DDBJ whole genome shotgun (WGS) entry which is preliminary data.</text>
</comment>
<dbReference type="GO" id="GO:0046872">
    <property type="term" value="F:metal ion binding"/>
    <property type="evidence" value="ECO:0007669"/>
    <property type="project" value="UniProtKB-KW"/>
</dbReference>
<sequence>MNALILAGGRSTRMGTDKSLLTYHHQPQWRYLYELLTPYCSTVFISCRADQKDNFDSFPCLIDNREIGPLGGILSAFEHSPTEAWLVVACDMPFVSPETIAFLVSHRQPNQIATAFQHPETLFPEPLLTIWEPQSYQSIQAQFEQNRFSPLQILKKANVHLIPCPTPRWLQNINTPEDFKNTTGQ</sequence>
<feature type="binding site" evidence="8">
    <location>
        <position position="91"/>
    </location>
    <ligand>
        <name>Mg(2+)</name>
        <dbReference type="ChEBI" id="CHEBI:18420"/>
    </ligand>
</feature>
<feature type="binding site" evidence="8">
    <location>
        <position position="18"/>
    </location>
    <ligand>
        <name>GTP</name>
        <dbReference type="ChEBI" id="CHEBI:37565"/>
    </ligand>
</feature>
<dbReference type="EMBL" id="QPIW01000018">
    <property type="protein sequence ID" value="RDB04256.1"/>
    <property type="molecule type" value="Genomic_DNA"/>
</dbReference>
<keyword evidence="4 8" id="KW-0547">Nucleotide-binding</keyword>
<evidence type="ECO:0000256" key="3">
    <source>
        <dbReference type="ARBA" id="ARBA00022723"/>
    </source>
</evidence>